<dbReference type="Proteomes" id="UP000050761">
    <property type="component" value="Unassembled WGS sequence"/>
</dbReference>
<evidence type="ECO:0000256" key="1">
    <source>
        <dbReference type="SAM" id="MobiDB-lite"/>
    </source>
</evidence>
<accession>A0A183FMD4</accession>
<reference evidence="2 3" key="1">
    <citation type="submission" date="2018-11" db="EMBL/GenBank/DDBJ databases">
        <authorList>
            <consortium name="Pathogen Informatics"/>
        </authorList>
    </citation>
    <scope>NUCLEOTIDE SEQUENCE [LARGE SCALE GENOMIC DNA]</scope>
</reference>
<dbReference type="EMBL" id="UZAH01026178">
    <property type="protein sequence ID" value="VDO76736.1"/>
    <property type="molecule type" value="Genomic_DNA"/>
</dbReference>
<name>A0A183FMD4_HELPZ</name>
<dbReference type="WBParaSite" id="HPBE_0000853901-mRNA-1">
    <property type="protein sequence ID" value="HPBE_0000853901-mRNA-1"/>
    <property type="gene ID" value="HPBE_0000853901"/>
</dbReference>
<protein>
    <submittedName>
        <fullName evidence="2 4">Uncharacterized protein</fullName>
    </submittedName>
</protein>
<gene>
    <name evidence="2" type="ORF">HPBE_LOCUS8540</name>
</gene>
<sequence>MENVDNSGESEPDEIVVCHPTPIPIRSAVCREFNLDRLVSRKHQQRQDAEKSNETACKGEEGNEGGGEGAERQRPSLCRSLHILHKRCEAAEPVLGFEGLNHSSSVMPCHPPADRHPPLPCSGTPPPPFQSVPCYNQC</sequence>
<proteinExistence type="predicted"/>
<feature type="compositionally biased region" description="Basic and acidic residues" evidence="1">
    <location>
        <begin position="40"/>
        <end position="61"/>
    </location>
</feature>
<evidence type="ECO:0000313" key="4">
    <source>
        <dbReference type="WBParaSite" id="HPBE_0000853901-mRNA-1"/>
    </source>
</evidence>
<keyword evidence="3" id="KW-1185">Reference proteome</keyword>
<organism evidence="3 4">
    <name type="scientific">Heligmosomoides polygyrus</name>
    <name type="common">Parasitic roundworm</name>
    <dbReference type="NCBI Taxonomy" id="6339"/>
    <lineage>
        <taxon>Eukaryota</taxon>
        <taxon>Metazoa</taxon>
        <taxon>Ecdysozoa</taxon>
        <taxon>Nematoda</taxon>
        <taxon>Chromadorea</taxon>
        <taxon>Rhabditida</taxon>
        <taxon>Rhabditina</taxon>
        <taxon>Rhabditomorpha</taxon>
        <taxon>Strongyloidea</taxon>
        <taxon>Heligmosomidae</taxon>
        <taxon>Heligmosomoides</taxon>
    </lineage>
</organism>
<evidence type="ECO:0000313" key="3">
    <source>
        <dbReference type="Proteomes" id="UP000050761"/>
    </source>
</evidence>
<reference evidence="4" key="2">
    <citation type="submission" date="2019-09" db="UniProtKB">
        <authorList>
            <consortium name="WormBaseParasite"/>
        </authorList>
    </citation>
    <scope>IDENTIFICATION</scope>
</reference>
<evidence type="ECO:0000313" key="2">
    <source>
        <dbReference type="EMBL" id="VDO76736.1"/>
    </source>
</evidence>
<feature type="region of interest" description="Disordered" evidence="1">
    <location>
        <begin position="40"/>
        <end position="73"/>
    </location>
</feature>
<dbReference type="AlphaFoldDB" id="A0A183FMD4"/>
<accession>A0A3P7XQL3</accession>